<dbReference type="InterPro" id="IPR032675">
    <property type="entry name" value="LRR_dom_sf"/>
</dbReference>
<evidence type="ECO:0000259" key="1">
    <source>
        <dbReference type="PROSITE" id="PS50181"/>
    </source>
</evidence>
<dbReference type="SUPFAM" id="SSF48452">
    <property type="entry name" value="TPR-like"/>
    <property type="match status" value="1"/>
</dbReference>
<dbReference type="Gene3D" id="3.80.10.10">
    <property type="entry name" value="Ribonuclease Inhibitor"/>
    <property type="match status" value="2"/>
</dbReference>
<sequence>MVYDSLTKGMLDELFNSFAKCKQALKDGHYKTAADHSSMGLEDLKKIECMFLSIRSVAYQQQGEFNEALDDAIILQKQQPPYDIQGFLYAAQALYKQEKLTEAIETCNMILTCADYAPDNACYGQLAYLKSAAINKIEHRLDPVQKLPYDILNLILNELSFDDILNSLYVTRSWQKFIVHSSRTKSLQNLTIKITWMQPHSYFPYGVSGTIQLISDHIRNLDIEGINLKARAVLEKVSFHHLRSLVVTNKERILLLLKNASDSLEQVELIGDNLPSLNQVLTLCPNLKVLSYSHSSKPLEKFYGQHPLPVHLSLTHLGLLFSRIQSKEIEDIIKSVPNLKEFSLYGCESETVYALGRYGYHIQHIKINSSWDGPFKRCSKDTSTPHNNGLGMELSEPINTTVFKYHTVDASGWDESTAEFLLPLLTNKYAVEEYKLEALAVSAINFNEPYDTRFQYWQTFSVFHSQHLRALKIVFSNDIEWIFATVIRQCPALEEISIQGPSRPTAILFDAISALQALRCLGIDTEEGIDDGEGGTEFVVSTPENQRAMRSFFEHHVLLGGRSTLEQVRLCFFSGLETKTWEMLLRIRTLKSLYLMGWVLLDTYNVERILGNLMKSPPPLLDHLAVRILDSLQDHSIDRLDFTTVQLKDCYYITTQGVVDLCNHAKRLKKLEIIYCPRVEREPIAVLAKKKNIQFVWKKL</sequence>
<dbReference type="PANTHER" id="PTHR38926">
    <property type="entry name" value="F-BOX DOMAIN CONTAINING PROTEIN, EXPRESSED"/>
    <property type="match status" value="1"/>
</dbReference>
<organism evidence="2 3">
    <name type="scientific">Phascolomyces articulosus</name>
    <dbReference type="NCBI Taxonomy" id="60185"/>
    <lineage>
        <taxon>Eukaryota</taxon>
        <taxon>Fungi</taxon>
        <taxon>Fungi incertae sedis</taxon>
        <taxon>Mucoromycota</taxon>
        <taxon>Mucoromycotina</taxon>
        <taxon>Mucoromycetes</taxon>
        <taxon>Mucorales</taxon>
        <taxon>Lichtheimiaceae</taxon>
        <taxon>Phascolomyces</taxon>
    </lineage>
</organism>
<keyword evidence="3" id="KW-1185">Reference proteome</keyword>
<dbReference type="PROSITE" id="PS50181">
    <property type="entry name" value="FBOX"/>
    <property type="match status" value="1"/>
</dbReference>
<evidence type="ECO:0000313" key="2">
    <source>
        <dbReference type="EMBL" id="KAI9245121.1"/>
    </source>
</evidence>
<gene>
    <name evidence="2" type="ORF">BDA99DRAFT_566026</name>
</gene>
<dbReference type="AlphaFoldDB" id="A0AAD5P7G2"/>
<feature type="domain" description="F-box" evidence="1">
    <location>
        <begin position="141"/>
        <end position="187"/>
    </location>
</feature>
<dbReference type="SUPFAM" id="SSF81383">
    <property type="entry name" value="F-box domain"/>
    <property type="match status" value="1"/>
</dbReference>
<reference evidence="2" key="1">
    <citation type="journal article" date="2022" name="IScience">
        <title>Evolution of zygomycete secretomes and the origins of terrestrial fungal ecologies.</title>
        <authorList>
            <person name="Chang Y."/>
            <person name="Wang Y."/>
            <person name="Mondo S."/>
            <person name="Ahrendt S."/>
            <person name="Andreopoulos W."/>
            <person name="Barry K."/>
            <person name="Beard J."/>
            <person name="Benny G.L."/>
            <person name="Blankenship S."/>
            <person name="Bonito G."/>
            <person name="Cuomo C."/>
            <person name="Desiro A."/>
            <person name="Gervers K.A."/>
            <person name="Hundley H."/>
            <person name="Kuo A."/>
            <person name="LaButti K."/>
            <person name="Lang B.F."/>
            <person name="Lipzen A."/>
            <person name="O'Donnell K."/>
            <person name="Pangilinan J."/>
            <person name="Reynolds N."/>
            <person name="Sandor L."/>
            <person name="Smith M.E."/>
            <person name="Tsang A."/>
            <person name="Grigoriev I.V."/>
            <person name="Stajich J.E."/>
            <person name="Spatafora J.W."/>
        </authorList>
    </citation>
    <scope>NUCLEOTIDE SEQUENCE</scope>
    <source>
        <strain evidence="2">RSA 2281</strain>
    </source>
</reference>
<dbReference type="Proteomes" id="UP001209540">
    <property type="component" value="Unassembled WGS sequence"/>
</dbReference>
<dbReference type="PANTHER" id="PTHR38926:SF5">
    <property type="entry name" value="F-BOX AND LEUCINE-RICH REPEAT PROTEIN 6"/>
    <property type="match status" value="1"/>
</dbReference>
<dbReference type="SUPFAM" id="SSF52047">
    <property type="entry name" value="RNI-like"/>
    <property type="match status" value="2"/>
</dbReference>
<comment type="caution">
    <text evidence="2">The sequence shown here is derived from an EMBL/GenBank/DDBJ whole genome shotgun (WGS) entry which is preliminary data.</text>
</comment>
<accession>A0AAD5P7G2</accession>
<dbReference type="InterPro" id="IPR036047">
    <property type="entry name" value="F-box-like_dom_sf"/>
</dbReference>
<evidence type="ECO:0000313" key="3">
    <source>
        <dbReference type="Proteomes" id="UP001209540"/>
    </source>
</evidence>
<name>A0AAD5P7G2_9FUNG</name>
<dbReference type="EMBL" id="JAIXMP010000054">
    <property type="protein sequence ID" value="KAI9245121.1"/>
    <property type="molecule type" value="Genomic_DNA"/>
</dbReference>
<dbReference type="InterPro" id="IPR001810">
    <property type="entry name" value="F-box_dom"/>
</dbReference>
<dbReference type="InterPro" id="IPR011990">
    <property type="entry name" value="TPR-like_helical_dom_sf"/>
</dbReference>
<proteinExistence type="predicted"/>
<reference evidence="2" key="2">
    <citation type="submission" date="2023-02" db="EMBL/GenBank/DDBJ databases">
        <authorList>
            <consortium name="DOE Joint Genome Institute"/>
            <person name="Mondo S.J."/>
            <person name="Chang Y."/>
            <person name="Wang Y."/>
            <person name="Ahrendt S."/>
            <person name="Andreopoulos W."/>
            <person name="Barry K."/>
            <person name="Beard J."/>
            <person name="Benny G.L."/>
            <person name="Blankenship S."/>
            <person name="Bonito G."/>
            <person name="Cuomo C."/>
            <person name="Desiro A."/>
            <person name="Gervers K.A."/>
            <person name="Hundley H."/>
            <person name="Kuo A."/>
            <person name="LaButti K."/>
            <person name="Lang B.F."/>
            <person name="Lipzen A."/>
            <person name="O'Donnell K."/>
            <person name="Pangilinan J."/>
            <person name="Reynolds N."/>
            <person name="Sandor L."/>
            <person name="Smith M.W."/>
            <person name="Tsang A."/>
            <person name="Grigoriev I.V."/>
            <person name="Stajich J.E."/>
            <person name="Spatafora J.W."/>
        </authorList>
    </citation>
    <scope>NUCLEOTIDE SEQUENCE</scope>
    <source>
        <strain evidence="2">RSA 2281</strain>
    </source>
</reference>
<dbReference type="Gene3D" id="1.25.40.10">
    <property type="entry name" value="Tetratricopeptide repeat domain"/>
    <property type="match status" value="1"/>
</dbReference>
<protein>
    <recommendedName>
        <fullName evidence="1">F-box domain-containing protein</fullName>
    </recommendedName>
</protein>